<organism evidence="8 9">
    <name type="scientific">Cylindrobasidium torrendii FP15055 ss-10</name>
    <dbReference type="NCBI Taxonomy" id="1314674"/>
    <lineage>
        <taxon>Eukaryota</taxon>
        <taxon>Fungi</taxon>
        <taxon>Dikarya</taxon>
        <taxon>Basidiomycota</taxon>
        <taxon>Agaricomycotina</taxon>
        <taxon>Agaricomycetes</taxon>
        <taxon>Agaricomycetidae</taxon>
        <taxon>Agaricales</taxon>
        <taxon>Marasmiineae</taxon>
        <taxon>Physalacriaceae</taxon>
        <taxon>Cylindrobasidium</taxon>
    </lineage>
</organism>
<keyword evidence="4 6" id="KW-0274">FAD</keyword>
<name>A0A0D7B257_9AGAR</name>
<dbReference type="Gene3D" id="3.40.50.720">
    <property type="entry name" value="NAD(P)-binding Rossmann-like Domain"/>
    <property type="match status" value="1"/>
</dbReference>
<sequence length="440" mass="49080">MSLASAPDFFLSRFGDELLLHHGQPVQPSPDVPKKRVLVIGGGVTGFTSAWSLLDAGYDVTIVAERWADPNHRITSQIAGALWEWPPAVCGKHTDTISLHNSKRWCMTSYRVFEKLIEMFPANDFMDHGVRMRMANFFFDQVLEDMPDKGQLEKYEEIVGQMDIKGTRRDASIIKEHAVNQQAGCVDAYQHLAPVIDTDAYMNWLRFMLECKGAVMETRRINGDLLAQEEELLAEYGANAIVNATGLAGLELAGDASVYPLRGALIRVVNDGSKFPKVTEALAVTHDDTRGEDEDIVFIVPRNDNTLILGGLAQPHQYALDLTLDSPEIKRMRERCNKFVPGLENADYDPDAPLVQGLRPFRGSNVRVERELRTRKDGQMSRIVHSYGQGGAGFSLSFGCASDVLDLVQELEYEITPTRMGTEKRARRKPVVDGHAYANL</sequence>
<dbReference type="InterPro" id="IPR006076">
    <property type="entry name" value="FAD-dep_OxRdtase"/>
</dbReference>
<comment type="cofactor">
    <cofactor evidence="1 6">
        <name>FAD</name>
        <dbReference type="ChEBI" id="CHEBI:57692"/>
    </cofactor>
</comment>
<dbReference type="SUPFAM" id="SSF54373">
    <property type="entry name" value="FAD-linked reductases, C-terminal domain"/>
    <property type="match status" value="1"/>
</dbReference>
<dbReference type="SUPFAM" id="SSF51971">
    <property type="entry name" value="Nucleotide-binding domain"/>
    <property type="match status" value="1"/>
</dbReference>
<feature type="domain" description="FAD dependent oxidoreductase" evidence="7">
    <location>
        <begin position="36"/>
        <end position="404"/>
    </location>
</feature>
<dbReference type="Proteomes" id="UP000054007">
    <property type="component" value="Unassembled WGS sequence"/>
</dbReference>
<dbReference type="EMBL" id="KN880683">
    <property type="protein sequence ID" value="KIY63621.1"/>
    <property type="molecule type" value="Genomic_DNA"/>
</dbReference>
<gene>
    <name evidence="8" type="ORF">CYLTODRAFT_130663</name>
</gene>
<evidence type="ECO:0000256" key="3">
    <source>
        <dbReference type="ARBA" id="ARBA00022630"/>
    </source>
</evidence>
<dbReference type="PIRSF" id="PIRSF000189">
    <property type="entry name" value="D-aa_oxidase"/>
    <property type="match status" value="1"/>
</dbReference>
<dbReference type="Pfam" id="PF01266">
    <property type="entry name" value="DAO"/>
    <property type="match status" value="1"/>
</dbReference>
<dbReference type="PANTHER" id="PTHR11530:SF25">
    <property type="entry name" value="FAD DEPENDENT OXIDOREDUCTASE DOMAIN-CONTAINING PROTEIN"/>
    <property type="match status" value="1"/>
</dbReference>
<dbReference type="GO" id="GO:0071949">
    <property type="term" value="F:FAD binding"/>
    <property type="evidence" value="ECO:0007669"/>
    <property type="project" value="InterPro"/>
</dbReference>
<dbReference type="GO" id="GO:0005737">
    <property type="term" value="C:cytoplasm"/>
    <property type="evidence" value="ECO:0007669"/>
    <property type="project" value="TreeGrafter"/>
</dbReference>
<evidence type="ECO:0000313" key="9">
    <source>
        <dbReference type="Proteomes" id="UP000054007"/>
    </source>
</evidence>
<dbReference type="GO" id="GO:0003884">
    <property type="term" value="F:D-amino-acid oxidase activity"/>
    <property type="evidence" value="ECO:0007669"/>
    <property type="project" value="InterPro"/>
</dbReference>
<comment type="similarity">
    <text evidence="2">Belongs to the DAMOX/DASOX family.</text>
</comment>
<protein>
    <submittedName>
        <fullName evidence="8">FAD dependent oxidoreductase</fullName>
    </submittedName>
</protein>
<feature type="binding site" evidence="6">
    <location>
        <begin position="75"/>
        <end position="76"/>
    </location>
    <ligand>
        <name>FAD</name>
        <dbReference type="ChEBI" id="CHEBI:57692"/>
    </ligand>
</feature>
<feature type="binding site" evidence="6">
    <location>
        <position position="245"/>
    </location>
    <ligand>
        <name>FAD</name>
        <dbReference type="ChEBI" id="CHEBI:57692"/>
    </ligand>
</feature>
<proteinExistence type="inferred from homology"/>
<dbReference type="Gene3D" id="3.30.9.10">
    <property type="entry name" value="D-Amino Acid Oxidase, subunit A, domain 2"/>
    <property type="match status" value="1"/>
</dbReference>
<reference evidence="8 9" key="1">
    <citation type="journal article" date="2015" name="Fungal Genet. Biol.">
        <title>Evolution of novel wood decay mechanisms in Agaricales revealed by the genome sequences of Fistulina hepatica and Cylindrobasidium torrendii.</title>
        <authorList>
            <person name="Floudas D."/>
            <person name="Held B.W."/>
            <person name="Riley R."/>
            <person name="Nagy L.G."/>
            <person name="Koehler G."/>
            <person name="Ransdell A.S."/>
            <person name="Younus H."/>
            <person name="Chow J."/>
            <person name="Chiniquy J."/>
            <person name="Lipzen A."/>
            <person name="Tritt A."/>
            <person name="Sun H."/>
            <person name="Haridas S."/>
            <person name="LaButti K."/>
            <person name="Ohm R.A."/>
            <person name="Kues U."/>
            <person name="Blanchette R.A."/>
            <person name="Grigoriev I.V."/>
            <person name="Minto R.E."/>
            <person name="Hibbett D.S."/>
        </authorList>
    </citation>
    <scope>NUCLEOTIDE SEQUENCE [LARGE SCALE GENOMIC DNA]</scope>
    <source>
        <strain evidence="8 9">FP15055 ss-10</strain>
    </source>
</reference>
<dbReference type="GO" id="GO:0019478">
    <property type="term" value="P:D-amino acid catabolic process"/>
    <property type="evidence" value="ECO:0007669"/>
    <property type="project" value="TreeGrafter"/>
</dbReference>
<dbReference type="PANTHER" id="PTHR11530">
    <property type="entry name" value="D-AMINO ACID OXIDASE"/>
    <property type="match status" value="1"/>
</dbReference>
<evidence type="ECO:0000259" key="7">
    <source>
        <dbReference type="Pfam" id="PF01266"/>
    </source>
</evidence>
<evidence type="ECO:0000256" key="6">
    <source>
        <dbReference type="PIRSR" id="PIRSR000189-1"/>
    </source>
</evidence>
<evidence type="ECO:0000313" key="8">
    <source>
        <dbReference type="EMBL" id="KIY63621.1"/>
    </source>
</evidence>
<dbReference type="InterPro" id="IPR023209">
    <property type="entry name" value="DAO"/>
</dbReference>
<evidence type="ECO:0000256" key="4">
    <source>
        <dbReference type="ARBA" id="ARBA00022827"/>
    </source>
</evidence>
<keyword evidence="9" id="KW-1185">Reference proteome</keyword>
<dbReference type="AlphaFoldDB" id="A0A0D7B257"/>
<dbReference type="OrthoDB" id="2015447at2759"/>
<keyword evidence="3" id="KW-0285">Flavoprotein</keyword>
<accession>A0A0D7B257</accession>
<evidence type="ECO:0000256" key="2">
    <source>
        <dbReference type="ARBA" id="ARBA00006730"/>
    </source>
</evidence>
<evidence type="ECO:0000256" key="5">
    <source>
        <dbReference type="ARBA" id="ARBA00023002"/>
    </source>
</evidence>
<dbReference type="STRING" id="1314674.A0A0D7B257"/>
<keyword evidence="5" id="KW-0560">Oxidoreductase</keyword>
<feature type="binding site" evidence="6">
    <location>
        <position position="391"/>
    </location>
    <ligand>
        <name>D-dopa</name>
        <dbReference type="ChEBI" id="CHEBI:149689"/>
    </ligand>
</feature>
<feature type="binding site" evidence="6">
    <location>
        <position position="359"/>
    </location>
    <ligand>
        <name>D-dopa</name>
        <dbReference type="ChEBI" id="CHEBI:149689"/>
    </ligand>
</feature>
<evidence type="ECO:0000256" key="1">
    <source>
        <dbReference type="ARBA" id="ARBA00001974"/>
    </source>
</evidence>